<dbReference type="EMBL" id="BJXB01000037">
    <property type="protein sequence ID" value="GEM49543.1"/>
    <property type="molecule type" value="Genomic_DNA"/>
</dbReference>
<dbReference type="OrthoDB" id="9789109at2"/>
<protein>
    <recommendedName>
        <fullName evidence="3">DUF488 domain-containing protein</fullName>
    </recommendedName>
</protein>
<comment type="caution">
    <text evidence="1">The sequence shown here is derived from an EMBL/GenBank/DDBJ whole genome shotgun (WGS) entry which is preliminary data.</text>
</comment>
<proteinExistence type="predicted"/>
<evidence type="ECO:0008006" key="3">
    <source>
        <dbReference type="Google" id="ProtNLM"/>
    </source>
</evidence>
<sequence length="165" mass="18435">MLYTIGYEGTNIDNFLTTLRNSGVTVLVDVRAVPLSRKKGFSKSRLKEAVEAAGITYIHLRELGAPREVRNNLKATGDWQDYVHHYEAHLTTQHEALTRLAHQVQNTEVCLMCFEADPLTCHRSLISKELEKRKVVPKTSHLQVSAAFPVKASDAPTPQLPVAFA</sequence>
<dbReference type="InterPro" id="IPR007438">
    <property type="entry name" value="DUF488"/>
</dbReference>
<evidence type="ECO:0000313" key="2">
    <source>
        <dbReference type="Proteomes" id="UP000321306"/>
    </source>
</evidence>
<dbReference type="PANTHER" id="PTHR39337:SF1">
    <property type="entry name" value="BLR5642 PROTEIN"/>
    <property type="match status" value="1"/>
</dbReference>
<dbReference type="Pfam" id="PF04343">
    <property type="entry name" value="DUF488"/>
    <property type="match status" value="1"/>
</dbReference>
<dbReference type="AlphaFoldDB" id="A0A511N9M6"/>
<keyword evidence="2" id="KW-1185">Reference proteome</keyword>
<name>A0A511N9M6_DEIC1</name>
<evidence type="ECO:0000313" key="1">
    <source>
        <dbReference type="EMBL" id="GEM49543.1"/>
    </source>
</evidence>
<organism evidence="1 2">
    <name type="scientific">Deinococcus cellulosilyticus (strain DSM 18568 / NBRC 106333 / KACC 11606 / 5516J-15)</name>
    <dbReference type="NCBI Taxonomy" id="1223518"/>
    <lineage>
        <taxon>Bacteria</taxon>
        <taxon>Thermotogati</taxon>
        <taxon>Deinococcota</taxon>
        <taxon>Deinococci</taxon>
        <taxon>Deinococcales</taxon>
        <taxon>Deinococcaceae</taxon>
        <taxon>Deinococcus</taxon>
    </lineage>
</organism>
<dbReference type="InterPro" id="IPR014519">
    <property type="entry name" value="UCP024492"/>
</dbReference>
<dbReference type="RefSeq" id="WP_146890291.1">
    <property type="nucleotide sequence ID" value="NZ_BJXB01000037.1"/>
</dbReference>
<dbReference type="PANTHER" id="PTHR39337">
    <property type="entry name" value="BLR5642 PROTEIN"/>
    <property type="match status" value="1"/>
</dbReference>
<dbReference type="PIRSF" id="PIRSF024492">
    <property type="entry name" value="UCP024492"/>
    <property type="match status" value="1"/>
</dbReference>
<dbReference type="Proteomes" id="UP000321306">
    <property type="component" value="Unassembled WGS sequence"/>
</dbReference>
<accession>A0A511N9M6</accession>
<gene>
    <name evidence="1" type="ORF">DC3_51780</name>
</gene>
<reference evidence="1 2" key="1">
    <citation type="submission" date="2019-07" db="EMBL/GenBank/DDBJ databases">
        <title>Whole genome shotgun sequence of Deinococcus cellulosilyticus NBRC 106333.</title>
        <authorList>
            <person name="Hosoyama A."/>
            <person name="Uohara A."/>
            <person name="Ohji S."/>
            <person name="Ichikawa N."/>
        </authorList>
    </citation>
    <scope>NUCLEOTIDE SEQUENCE [LARGE SCALE GENOMIC DNA]</scope>
    <source>
        <strain evidence="1 2">NBRC 106333</strain>
    </source>
</reference>